<reference evidence="1" key="2">
    <citation type="submission" date="2025-09" db="UniProtKB">
        <authorList>
            <consortium name="Ensembl"/>
        </authorList>
    </citation>
    <scope>IDENTIFICATION</scope>
</reference>
<dbReference type="Ensembl" id="ENSXCOT00000000545.1">
    <property type="protein sequence ID" value="ENSXCOP00000000536.1"/>
    <property type="gene ID" value="ENSXCOG00000000467.1"/>
</dbReference>
<dbReference type="Proteomes" id="UP000261380">
    <property type="component" value="Unplaced"/>
</dbReference>
<dbReference type="AlphaFoldDB" id="A0A3B5KSD0"/>
<evidence type="ECO:0000313" key="1">
    <source>
        <dbReference type="Ensembl" id="ENSXCOP00000000536.1"/>
    </source>
</evidence>
<keyword evidence="2" id="KW-1185">Reference proteome</keyword>
<evidence type="ECO:0000313" key="2">
    <source>
        <dbReference type="Proteomes" id="UP000261380"/>
    </source>
</evidence>
<protein>
    <submittedName>
        <fullName evidence="1">Uncharacterized protein</fullName>
    </submittedName>
</protein>
<accession>A0A3B5KSD0</accession>
<name>A0A3B5KSD0_9TELE</name>
<proteinExistence type="predicted"/>
<sequence length="57" mass="6043">MCRSGSAGGPAKVRVRLFVTGIALNRSESRRDGGFKSSWSFSLPGDWSGGLTSVCCF</sequence>
<organism evidence="1 2">
    <name type="scientific">Xiphophorus couchianus</name>
    <name type="common">Monterrey platyfish</name>
    <dbReference type="NCBI Taxonomy" id="32473"/>
    <lineage>
        <taxon>Eukaryota</taxon>
        <taxon>Metazoa</taxon>
        <taxon>Chordata</taxon>
        <taxon>Craniata</taxon>
        <taxon>Vertebrata</taxon>
        <taxon>Euteleostomi</taxon>
        <taxon>Actinopterygii</taxon>
        <taxon>Neopterygii</taxon>
        <taxon>Teleostei</taxon>
        <taxon>Neoteleostei</taxon>
        <taxon>Acanthomorphata</taxon>
        <taxon>Ovalentaria</taxon>
        <taxon>Atherinomorphae</taxon>
        <taxon>Cyprinodontiformes</taxon>
        <taxon>Poeciliidae</taxon>
        <taxon>Poeciliinae</taxon>
        <taxon>Xiphophorus</taxon>
    </lineage>
</organism>
<dbReference type="GeneTree" id="ENSGT01110000271744"/>
<reference evidence="1" key="1">
    <citation type="submission" date="2025-08" db="UniProtKB">
        <authorList>
            <consortium name="Ensembl"/>
        </authorList>
    </citation>
    <scope>IDENTIFICATION</scope>
</reference>